<dbReference type="RefSeq" id="WP_196197352.1">
    <property type="nucleotide sequence ID" value="NZ_JADPRT010000015.1"/>
</dbReference>
<evidence type="ECO:0000256" key="3">
    <source>
        <dbReference type="ARBA" id="ARBA00022448"/>
    </source>
</evidence>
<evidence type="ECO:0000256" key="2">
    <source>
        <dbReference type="ARBA" id="ARBA00008814"/>
    </source>
</evidence>
<feature type="region of interest" description="Disordered" evidence="5">
    <location>
        <begin position="32"/>
        <end position="84"/>
    </location>
</feature>
<evidence type="ECO:0000313" key="10">
    <source>
        <dbReference type="Proteomes" id="UP000657385"/>
    </source>
</evidence>
<feature type="chain" id="PRO_5038277263" evidence="6">
    <location>
        <begin position="26"/>
        <end position="355"/>
    </location>
</feature>
<dbReference type="EMBL" id="JADPRT010000019">
    <property type="protein sequence ID" value="MBF9072994.1"/>
    <property type="molecule type" value="Genomic_DNA"/>
</dbReference>
<dbReference type="GO" id="GO:0030288">
    <property type="term" value="C:outer membrane-bounded periplasmic space"/>
    <property type="evidence" value="ECO:0007669"/>
    <property type="project" value="TreeGrafter"/>
</dbReference>
<name>A0A931FG17_9ACTN</name>
<dbReference type="PANTHER" id="PTHR30532:SF25">
    <property type="entry name" value="IRON(III) DICITRATE-BINDING PERIPLASMIC PROTEIN"/>
    <property type="match status" value="1"/>
</dbReference>
<evidence type="ECO:0000256" key="4">
    <source>
        <dbReference type="ARBA" id="ARBA00022729"/>
    </source>
</evidence>
<dbReference type="GO" id="GO:1901678">
    <property type="term" value="P:iron coordination entity transport"/>
    <property type="evidence" value="ECO:0007669"/>
    <property type="project" value="UniProtKB-ARBA"/>
</dbReference>
<dbReference type="InterPro" id="IPR002491">
    <property type="entry name" value="ABC_transptr_periplasmic_BD"/>
</dbReference>
<sequence length="355" mass="36463">MPRACSRRAVLGALTAALGAAAVSALTGCTSAGGASATAQSPPEPLAGAGNGTGQGGTAAQVAVTAAPTPAPSPQRTVAAATGPVAVPQTPSRVVVLGAAELDSALMLGLTPVGAARAILDSALPGYFPVGWLDSVTDVGPIGAPDLTTVARLRPDLILGNRTDDDSHYTDLAAIAPTVLTATTGASWKQDFQLHAQALNRQSFADAVTGAYQDHVRQFVSALGGSDQTKKQRISLLRFVQDADPRAYATQNFLGAMLAETQLGRPAPQSAAAPDVAVPTPADLHLADGTALFWSTYGDPAKAQTQQFTTSSQWQQLGAVKGHRVFEVDDDLWFVGIGYFAANLILAQLQRFLGA</sequence>
<evidence type="ECO:0000259" key="7">
    <source>
        <dbReference type="PROSITE" id="PS50983"/>
    </source>
</evidence>
<dbReference type="PROSITE" id="PS50983">
    <property type="entry name" value="FE_B12_PBP"/>
    <property type="match status" value="1"/>
</dbReference>
<keyword evidence="4 6" id="KW-0732">Signal</keyword>
<evidence type="ECO:0000313" key="9">
    <source>
        <dbReference type="EMBL" id="MBF9072994.1"/>
    </source>
</evidence>
<evidence type="ECO:0000256" key="5">
    <source>
        <dbReference type="SAM" id="MobiDB-lite"/>
    </source>
</evidence>
<feature type="compositionally biased region" description="Low complexity" evidence="5">
    <location>
        <begin position="58"/>
        <end position="68"/>
    </location>
</feature>
<dbReference type="SUPFAM" id="SSF53807">
    <property type="entry name" value="Helical backbone' metal receptor"/>
    <property type="match status" value="1"/>
</dbReference>
<dbReference type="AlphaFoldDB" id="A0A931FG17"/>
<evidence type="ECO:0000256" key="1">
    <source>
        <dbReference type="ARBA" id="ARBA00004196"/>
    </source>
</evidence>
<keyword evidence="10" id="KW-1185">Reference proteome</keyword>
<reference evidence="8" key="1">
    <citation type="submission" date="2020-11" db="EMBL/GenBank/DDBJ databases">
        <title>Isolation and identification of active actinomycetes.</title>
        <authorList>
            <person name="Yu B."/>
        </authorList>
    </citation>
    <scope>NUCLEOTIDE SEQUENCE</scope>
    <source>
        <strain evidence="8">NEAU-YB345</strain>
    </source>
</reference>
<gene>
    <name evidence="8" type="ORF">I2501_29570</name>
    <name evidence="9" type="ORF">I2501_33760</name>
</gene>
<dbReference type="Proteomes" id="UP000657385">
    <property type="component" value="Unassembled WGS sequence"/>
</dbReference>
<dbReference type="Gene3D" id="3.40.50.1980">
    <property type="entry name" value="Nitrogenase molybdenum iron protein domain"/>
    <property type="match status" value="2"/>
</dbReference>
<dbReference type="PANTHER" id="PTHR30532">
    <property type="entry name" value="IRON III DICITRATE-BINDING PERIPLASMIC PROTEIN"/>
    <property type="match status" value="1"/>
</dbReference>
<dbReference type="PROSITE" id="PS51318">
    <property type="entry name" value="TAT"/>
    <property type="match status" value="1"/>
</dbReference>
<evidence type="ECO:0000313" key="8">
    <source>
        <dbReference type="EMBL" id="MBF9072183.1"/>
    </source>
</evidence>
<feature type="domain" description="Fe/B12 periplasmic-binding" evidence="7">
    <location>
        <begin position="93"/>
        <end position="355"/>
    </location>
</feature>
<dbReference type="Pfam" id="PF01497">
    <property type="entry name" value="Peripla_BP_2"/>
    <property type="match status" value="1"/>
</dbReference>
<protein>
    <submittedName>
        <fullName evidence="8">Iron-siderophore ABC transporter substrate-binding protein</fullName>
    </submittedName>
</protein>
<dbReference type="CDD" id="cd01146">
    <property type="entry name" value="FhuD"/>
    <property type="match status" value="1"/>
</dbReference>
<dbReference type="PROSITE" id="PS51257">
    <property type="entry name" value="PROKAR_LIPOPROTEIN"/>
    <property type="match status" value="1"/>
</dbReference>
<comment type="caution">
    <text evidence="8">The sequence shown here is derived from an EMBL/GenBank/DDBJ whole genome shotgun (WGS) entry which is preliminary data.</text>
</comment>
<proteinExistence type="inferred from homology"/>
<comment type="subcellular location">
    <subcellularLocation>
        <location evidence="1">Cell envelope</location>
    </subcellularLocation>
</comment>
<organism evidence="8 10">
    <name type="scientific">Streptacidiphilus fuscans</name>
    <dbReference type="NCBI Taxonomy" id="2789292"/>
    <lineage>
        <taxon>Bacteria</taxon>
        <taxon>Bacillati</taxon>
        <taxon>Actinomycetota</taxon>
        <taxon>Actinomycetes</taxon>
        <taxon>Kitasatosporales</taxon>
        <taxon>Streptomycetaceae</taxon>
        <taxon>Streptacidiphilus</taxon>
    </lineage>
</organism>
<feature type="signal peptide" evidence="6">
    <location>
        <begin position="1"/>
        <end position="25"/>
    </location>
</feature>
<evidence type="ECO:0000256" key="6">
    <source>
        <dbReference type="SAM" id="SignalP"/>
    </source>
</evidence>
<dbReference type="InterPro" id="IPR051313">
    <property type="entry name" value="Bact_iron-sidero_bind"/>
</dbReference>
<dbReference type="EMBL" id="JADPRT010000015">
    <property type="protein sequence ID" value="MBF9072183.1"/>
    <property type="molecule type" value="Genomic_DNA"/>
</dbReference>
<accession>A0A931FG17</accession>
<comment type="similarity">
    <text evidence="2">Belongs to the bacterial solute-binding protein 8 family.</text>
</comment>
<dbReference type="InterPro" id="IPR006311">
    <property type="entry name" value="TAT_signal"/>
</dbReference>
<keyword evidence="3" id="KW-0813">Transport</keyword>